<sequence>MTVDSNNTEAVSSRTKPNYGVRGFSESVLSCPKCGQAMEPMLLGMNDDGTQTAWWTCSEVKSKKCTFPLDMPQEIFWITRSAQDIERNEVPPPNLSNLPIRYQHLYPSLFQSSRKKSCHNSRQGSHESTLSMSSFDSTGSGSSSLYDVDDVTKSRTAIKLDAMRKPKVIIAKQNSFIPSISSGPRAMEFVESFRQKAGVSASISTVIKFGRGDMKPLASREQAKKQVIRYLTDMSASDFGTKIAPGSIHITQLKKAVVEHVKMRRTERAQLAILQRMQEKRNERVNLDDLVKSKLQKNKREYEERRLAQARAARFDAARKMRTTAERMPSMPGYAEEEDEEPIAAPYAATPPYVGAASPGHNVHSSQDAHNEYDFSGDDYAHMGSSSGMDSSSSMMDHSCEIPSYGEHGETEAEAGSPFADLGPFVEGDLDGIEVNPEFEEAFAHAFGDDFADSFGDLSQYH</sequence>
<dbReference type="EMBL" id="BTSY01000005">
    <property type="protein sequence ID" value="GMT29187.1"/>
    <property type="molecule type" value="Genomic_DNA"/>
</dbReference>
<feature type="region of interest" description="Disordered" evidence="1">
    <location>
        <begin position="116"/>
        <end position="146"/>
    </location>
</feature>
<evidence type="ECO:0000313" key="2">
    <source>
        <dbReference type="EMBL" id="GMT29187.1"/>
    </source>
</evidence>
<name>A0AAV5WGX2_9BILA</name>
<comment type="caution">
    <text evidence="2">The sequence shown here is derived from an EMBL/GenBank/DDBJ whole genome shotgun (WGS) entry which is preliminary data.</text>
</comment>
<dbReference type="AlphaFoldDB" id="A0AAV5WGX2"/>
<evidence type="ECO:0000256" key="1">
    <source>
        <dbReference type="SAM" id="MobiDB-lite"/>
    </source>
</evidence>
<keyword evidence="3" id="KW-1185">Reference proteome</keyword>
<gene>
    <name evidence="2" type="ORF">PFISCL1PPCAC_20484</name>
</gene>
<feature type="compositionally biased region" description="Low complexity" evidence="1">
    <location>
        <begin position="128"/>
        <end position="145"/>
    </location>
</feature>
<proteinExistence type="predicted"/>
<protein>
    <submittedName>
        <fullName evidence="2">Uncharacterized protein</fullName>
    </submittedName>
</protein>
<reference evidence="2" key="1">
    <citation type="submission" date="2023-10" db="EMBL/GenBank/DDBJ databases">
        <title>Genome assembly of Pristionchus species.</title>
        <authorList>
            <person name="Yoshida K."/>
            <person name="Sommer R.J."/>
        </authorList>
    </citation>
    <scope>NUCLEOTIDE SEQUENCE</scope>
    <source>
        <strain evidence="2">RS5133</strain>
    </source>
</reference>
<evidence type="ECO:0000313" key="3">
    <source>
        <dbReference type="Proteomes" id="UP001432322"/>
    </source>
</evidence>
<dbReference type="Proteomes" id="UP001432322">
    <property type="component" value="Unassembled WGS sequence"/>
</dbReference>
<organism evidence="2 3">
    <name type="scientific">Pristionchus fissidentatus</name>
    <dbReference type="NCBI Taxonomy" id="1538716"/>
    <lineage>
        <taxon>Eukaryota</taxon>
        <taxon>Metazoa</taxon>
        <taxon>Ecdysozoa</taxon>
        <taxon>Nematoda</taxon>
        <taxon>Chromadorea</taxon>
        <taxon>Rhabditida</taxon>
        <taxon>Rhabditina</taxon>
        <taxon>Diplogasteromorpha</taxon>
        <taxon>Diplogasteroidea</taxon>
        <taxon>Neodiplogasteridae</taxon>
        <taxon>Pristionchus</taxon>
    </lineage>
</organism>
<accession>A0AAV5WGX2</accession>